<dbReference type="PANTHER" id="PTHR19303:SF73">
    <property type="entry name" value="PROTEIN PDC2"/>
    <property type="match status" value="1"/>
</dbReference>
<dbReference type="EMBL" id="CAJVQB010007449">
    <property type="protein sequence ID" value="CAG8703595.1"/>
    <property type="molecule type" value="Genomic_DNA"/>
</dbReference>
<dbReference type="PROSITE" id="PS51253">
    <property type="entry name" value="HTH_CENPB"/>
    <property type="match status" value="1"/>
</dbReference>
<evidence type="ECO:0000259" key="2">
    <source>
        <dbReference type="PROSITE" id="PS51253"/>
    </source>
</evidence>
<dbReference type="Pfam" id="PF03221">
    <property type="entry name" value="HTH_Tnp_Tc5"/>
    <property type="match status" value="1"/>
</dbReference>
<organism evidence="3 4">
    <name type="scientific">Gigaspora margarita</name>
    <dbReference type="NCBI Taxonomy" id="4874"/>
    <lineage>
        <taxon>Eukaryota</taxon>
        <taxon>Fungi</taxon>
        <taxon>Fungi incertae sedis</taxon>
        <taxon>Mucoromycota</taxon>
        <taxon>Glomeromycotina</taxon>
        <taxon>Glomeromycetes</taxon>
        <taxon>Diversisporales</taxon>
        <taxon>Gigasporaceae</taxon>
        <taxon>Gigaspora</taxon>
    </lineage>
</organism>
<protein>
    <submittedName>
        <fullName evidence="3">1989_t:CDS:1</fullName>
    </submittedName>
</protein>
<accession>A0ABN7V144</accession>
<comment type="caution">
    <text evidence="3">The sequence shown here is derived from an EMBL/GenBank/DDBJ whole genome shotgun (WGS) entry which is preliminary data.</text>
</comment>
<feature type="domain" description="HTH CENPB-type" evidence="2">
    <location>
        <begin position="10"/>
        <end position="82"/>
    </location>
</feature>
<name>A0ABN7V144_GIGMA</name>
<dbReference type="Proteomes" id="UP000789901">
    <property type="component" value="Unassembled WGS sequence"/>
</dbReference>
<dbReference type="SMART" id="SM00674">
    <property type="entry name" value="CENPB"/>
    <property type="match status" value="1"/>
</dbReference>
<proteinExistence type="predicted"/>
<evidence type="ECO:0000256" key="1">
    <source>
        <dbReference type="ARBA" id="ARBA00023125"/>
    </source>
</evidence>
<keyword evidence="1" id="KW-0238">DNA-binding</keyword>
<dbReference type="SUPFAM" id="SSF46689">
    <property type="entry name" value="Homeodomain-like"/>
    <property type="match status" value="1"/>
</dbReference>
<evidence type="ECO:0000313" key="3">
    <source>
        <dbReference type="EMBL" id="CAG8703595.1"/>
    </source>
</evidence>
<feature type="non-terminal residue" evidence="3">
    <location>
        <position position="1"/>
    </location>
</feature>
<dbReference type="InterPro" id="IPR006600">
    <property type="entry name" value="HTH_CenpB_DNA-bd_dom"/>
</dbReference>
<dbReference type="Gene3D" id="1.10.10.60">
    <property type="entry name" value="Homeodomain-like"/>
    <property type="match status" value="1"/>
</dbReference>
<dbReference type="InterPro" id="IPR050863">
    <property type="entry name" value="CenT-Element_Derived"/>
</dbReference>
<reference evidence="3 4" key="1">
    <citation type="submission" date="2021-06" db="EMBL/GenBank/DDBJ databases">
        <authorList>
            <person name="Kallberg Y."/>
            <person name="Tangrot J."/>
            <person name="Rosling A."/>
        </authorList>
    </citation>
    <scope>NUCLEOTIDE SEQUENCE [LARGE SCALE GENOMIC DNA]</scope>
    <source>
        <strain evidence="3 4">120-4 pot B 10/14</strain>
    </source>
</reference>
<keyword evidence="4" id="KW-1185">Reference proteome</keyword>
<gene>
    <name evidence="3" type="ORF">GMARGA_LOCUS12290</name>
</gene>
<sequence>VKMILEIIYLLKDKRTVHCPDLKNILLKWILQNQDKIVLNNAKLVEKAKSFAQKLNIPESDLKFSYSWLYKFKKWHSLGQITKHSEEVFVDENIIAITIFKVRELLEKYNLKDIYNIDETELFYW</sequence>
<dbReference type="InterPro" id="IPR009057">
    <property type="entry name" value="Homeodomain-like_sf"/>
</dbReference>
<dbReference type="PANTHER" id="PTHR19303">
    <property type="entry name" value="TRANSPOSON"/>
    <property type="match status" value="1"/>
</dbReference>
<evidence type="ECO:0000313" key="4">
    <source>
        <dbReference type="Proteomes" id="UP000789901"/>
    </source>
</evidence>